<name>A0A2J8GMJ6_VIBDI</name>
<dbReference type="RefSeq" id="WP_102941940.1">
    <property type="nucleotide sequence ID" value="NZ_QLTR01000021.1"/>
</dbReference>
<dbReference type="Proteomes" id="UP000248729">
    <property type="component" value="Unassembled WGS sequence"/>
</dbReference>
<dbReference type="Pfam" id="PF13508">
    <property type="entry name" value="Acetyltransf_7"/>
    <property type="match status" value="1"/>
</dbReference>
<protein>
    <submittedName>
        <fullName evidence="3">Putative acetyltransferase</fullName>
    </submittedName>
</protein>
<dbReference type="NCBIfam" id="NF007853">
    <property type="entry name" value="PRK10562.1"/>
    <property type="match status" value="1"/>
</dbReference>
<proteinExistence type="predicted"/>
<dbReference type="InterPro" id="IPR000182">
    <property type="entry name" value="GNAT_dom"/>
</dbReference>
<dbReference type="CDD" id="cd04301">
    <property type="entry name" value="NAT_SF"/>
    <property type="match status" value="1"/>
</dbReference>
<dbReference type="GO" id="GO:0016747">
    <property type="term" value="F:acyltransferase activity, transferring groups other than amino-acyl groups"/>
    <property type="evidence" value="ECO:0007669"/>
    <property type="project" value="InterPro"/>
</dbReference>
<dbReference type="AlphaFoldDB" id="A0A2J8GMJ6"/>
<dbReference type="PANTHER" id="PTHR43800:SF1">
    <property type="entry name" value="PEPTIDYL-LYSINE N-ACETYLTRANSFERASE YJAB"/>
    <property type="match status" value="1"/>
</dbReference>
<keyword evidence="2" id="KW-0012">Acyltransferase</keyword>
<accession>A0A2J8GMJ6</accession>
<dbReference type="Gene3D" id="3.40.630.30">
    <property type="match status" value="1"/>
</dbReference>
<gene>
    <name evidence="3" type="ORF">DET48_12135</name>
</gene>
<evidence type="ECO:0000256" key="1">
    <source>
        <dbReference type="ARBA" id="ARBA00022679"/>
    </source>
</evidence>
<keyword evidence="1 3" id="KW-0808">Transferase</keyword>
<evidence type="ECO:0000313" key="3">
    <source>
        <dbReference type="EMBL" id="RAS60530.1"/>
    </source>
</evidence>
<organism evidence="3 4">
    <name type="scientific">Vibrio diazotrophicus</name>
    <dbReference type="NCBI Taxonomy" id="685"/>
    <lineage>
        <taxon>Bacteria</taxon>
        <taxon>Pseudomonadati</taxon>
        <taxon>Pseudomonadota</taxon>
        <taxon>Gammaproteobacteria</taxon>
        <taxon>Vibrionales</taxon>
        <taxon>Vibrionaceae</taxon>
        <taxon>Vibrio</taxon>
    </lineage>
</organism>
<dbReference type="SUPFAM" id="SSF55729">
    <property type="entry name" value="Acyl-CoA N-acyltransferases (Nat)"/>
    <property type="match status" value="1"/>
</dbReference>
<dbReference type="PANTHER" id="PTHR43800">
    <property type="entry name" value="PEPTIDYL-LYSINE N-ACETYLTRANSFERASE YJAB"/>
    <property type="match status" value="1"/>
</dbReference>
<evidence type="ECO:0000256" key="2">
    <source>
        <dbReference type="ARBA" id="ARBA00023315"/>
    </source>
</evidence>
<evidence type="ECO:0000313" key="4">
    <source>
        <dbReference type="Proteomes" id="UP000248729"/>
    </source>
</evidence>
<reference evidence="3 4" key="1">
    <citation type="submission" date="2018-06" db="EMBL/GenBank/DDBJ databases">
        <title>Freshwater and sediment microbial communities from various areas in North America, analyzing microbe dynamics in response to fracking.</title>
        <authorList>
            <person name="Lamendella R."/>
        </authorList>
    </citation>
    <scope>NUCLEOTIDE SEQUENCE [LARGE SCALE GENOMIC DNA]</scope>
    <source>
        <strain evidence="3 4">99A</strain>
    </source>
</reference>
<dbReference type="InterPro" id="IPR016181">
    <property type="entry name" value="Acyl_CoA_acyltransferase"/>
</dbReference>
<dbReference type="PROSITE" id="PS51186">
    <property type="entry name" value="GNAT"/>
    <property type="match status" value="1"/>
</dbReference>
<dbReference type="STRING" id="1348635.GCA_000740015_02840"/>
<sequence length="141" mass="16338">MIRKYSDNDLDSVIEIWLEASIKAHSFVAEDFWRSQIGNMRDLYIPASETYVYELDSEVVGFYTLYENNLAAIFVKPELQGKGIGKQLINHAKTLRQTINLNVYKENQASYDFYRSQGFKLVNEQTDPHTGHQEFTLSFNG</sequence>
<comment type="caution">
    <text evidence="3">The sequence shown here is derived from an EMBL/GenBank/DDBJ whole genome shotgun (WGS) entry which is preliminary data.</text>
</comment>
<dbReference type="EMBL" id="QLTR01000021">
    <property type="protein sequence ID" value="RAS60530.1"/>
    <property type="molecule type" value="Genomic_DNA"/>
</dbReference>